<proteinExistence type="predicted"/>
<protein>
    <submittedName>
        <fullName evidence="1">Uncharacterized protein</fullName>
    </submittedName>
</protein>
<dbReference type="EMBL" id="AP022642">
    <property type="protein sequence ID" value="BCA29336.1"/>
    <property type="molecule type" value="Genomic_DNA"/>
</dbReference>
<evidence type="ECO:0000313" key="2">
    <source>
        <dbReference type="Proteomes" id="UP000501237"/>
    </source>
</evidence>
<accession>A0A679GEC2</accession>
<gene>
    <name evidence="1" type="ORF">PtoMrB4_33130</name>
</gene>
<sequence>MIRRLDRTLLRGVPLVALALLVGTGLVAWQRQPNLPATGCFKVQGEAVLADGRVMPITHTSMLHDGRFYSTIKQDRTGVLVVAGRVEVDWLGAIEVKVEHGGVAGDTHGVDGQLAYTLLRHTQPGARVHVLPVAGCFYGIETHRVICPYRVDSPTPPPMTSVEGLAGP</sequence>
<dbReference type="RefSeq" id="WP_172433961.1">
    <property type="nucleotide sequence ID" value="NZ_AP022642.1"/>
</dbReference>
<dbReference type="KEGG" id="poj:PtoMrB4_33130"/>
<organism evidence="1 2">
    <name type="scientific">Metapseudomonas otitidis</name>
    <dbReference type="NCBI Taxonomy" id="319939"/>
    <lineage>
        <taxon>Bacteria</taxon>
        <taxon>Pseudomonadati</taxon>
        <taxon>Pseudomonadota</taxon>
        <taxon>Gammaproteobacteria</taxon>
        <taxon>Pseudomonadales</taxon>
        <taxon>Pseudomonadaceae</taxon>
        <taxon>Metapseudomonas</taxon>
    </lineage>
</organism>
<evidence type="ECO:0000313" key="1">
    <source>
        <dbReference type="EMBL" id="BCA29336.1"/>
    </source>
</evidence>
<reference evidence="1 2" key="1">
    <citation type="journal article" date="2020" name="Microbiol. Resour. Announc.">
        <title>Complete genome sequence of Pseudomonas otitidis strain MrB4, isolated from Lake Biwa in Japan.</title>
        <authorList>
            <person name="Miyazaki K."/>
            <person name="Hase E."/>
            <person name="Maruya T."/>
        </authorList>
    </citation>
    <scope>NUCLEOTIDE SEQUENCE [LARGE SCALE GENOMIC DNA]</scope>
    <source>
        <strain evidence="1 2">MrB4</strain>
    </source>
</reference>
<name>A0A679GEC2_9GAMM</name>
<dbReference type="Proteomes" id="UP000501237">
    <property type="component" value="Chromosome"/>
</dbReference>
<dbReference type="AlphaFoldDB" id="A0A679GEC2"/>
<dbReference type="GeneID" id="57398531"/>